<evidence type="ECO:0000256" key="5">
    <source>
        <dbReference type="SAM" id="MobiDB-lite"/>
    </source>
</evidence>
<dbReference type="PROSITE" id="PS01081">
    <property type="entry name" value="HTH_TETR_1"/>
    <property type="match status" value="1"/>
</dbReference>
<dbReference type="InterPro" id="IPR001647">
    <property type="entry name" value="HTH_TetR"/>
</dbReference>
<evidence type="ECO:0000256" key="4">
    <source>
        <dbReference type="PROSITE-ProRule" id="PRU00335"/>
    </source>
</evidence>
<dbReference type="Gene3D" id="1.10.357.10">
    <property type="entry name" value="Tetracycline Repressor, domain 2"/>
    <property type="match status" value="1"/>
</dbReference>
<keyword evidence="3" id="KW-0804">Transcription</keyword>
<evidence type="ECO:0000256" key="3">
    <source>
        <dbReference type="ARBA" id="ARBA00023163"/>
    </source>
</evidence>
<evidence type="ECO:0000313" key="7">
    <source>
        <dbReference type="EMBL" id="RAY15595.1"/>
    </source>
</evidence>
<dbReference type="PROSITE" id="PS50977">
    <property type="entry name" value="HTH_TETR_2"/>
    <property type="match status" value="1"/>
</dbReference>
<dbReference type="PANTHER" id="PTHR30055">
    <property type="entry name" value="HTH-TYPE TRANSCRIPTIONAL REGULATOR RUTR"/>
    <property type="match status" value="1"/>
</dbReference>
<dbReference type="Proteomes" id="UP000251891">
    <property type="component" value="Unassembled WGS sequence"/>
</dbReference>
<dbReference type="EMBL" id="QLYX01000003">
    <property type="protein sequence ID" value="RAY15595.1"/>
    <property type="molecule type" value="Genomic_DNA"/>
</dbReference>
<dbReference type="GO" id="GO:0003700">
    <property type="term" value="F:DNA-binding transcription factor activity"/>
    <property type="evidence" value="ECO:0007669"/>
    <property type="project" value="TreeGrafter"/>
</dbReference>
<feature type="DNA-binding region" description="H-T-H motif" evidence="4">
    <location>
        <begin position="45"/>
        <end position="64"/>
    </location>
</feature>
<dbReference type="RefSeq" id="WP_111864057.1">
    <property type="nucleotide sequence ID" value="NZ_QLYX01000003.1"/>
</dbReference>
<keyword evidence="1" id="KW-0805">Transcription regulation</keyword>
<dbReference type="PANTHER" id="PTHR30055:SF234">
    <property type="entry name" value="HTH-TYPE TRANSCRIPTIONAL REGULATOR BETI"/>
    <property type="match status" value="1"/>
</dbReference>
<keyword evidence="8" id="KW-1185">Reference proteome</keyword>
<dbReference type="OrthoDB" id="3213419at2"/>
<dbReference type="InterPro" id="IPR023772">
    <property type="entry name" value="DNA-bd_HTH_TetR-type_CS"/>
</dbReference>
<evidence type="ECO:0000313" key="8">
    <source>
        <dbReference type="Proteomes" id="UP000251891"/>
    </source>
</evidence>
<evidence type="ECO:0000256" key="2">
    <source>
        <dbReference type="ARBA" id="ARBA00023125"/>
    </source>
</evidence>
<dbReference type="SUPFAM" id="SSF46689">
    <property type="entry name" value="Homeodomain-like"/>
    <property type="match status" value="1"/>
</dbReference>
<accession>A0A365H918</accession>
<dbReference type="AlphaFoldDB" id="A0A365H918"/>
<protein>
    <submittedName>
        <fullName evidence="7">TetR/AcrR family transcriptional regulator</fullName>
    </submittedName>
</protein>
<reference evidence="7 8" key="1">
    <citation type="submission" date="2018-06" db="EMBL/GenBank/DDBJ databases">
        <title>Actinomadura craniellae sp. nov. isolated from marine sponge Craniella sp.</title>
        <authorList>
            <person name="Li L."/>
            <person name="Xu Q.H."/>
            <person name="Lin H.W."/>
            <person name="Lu Y.H."/>
        </authorList>
    </citation>
    <scope>NUCLEOTIDE SEQUENCE [LARGE SCALE GENOMIC DNA]</scope>
    <source>
        <strain evidence="7 8">LHW63021</strain>
    </source>
</reference>
<dbReference type="PRINTS" id="PR00455">
    <property type="entry name" value="HTHTETR"/>
</dbReference>
<feature type="domain" description="HTH tetR-type" evidence="6">
    <location>
        <begin position="22"/>
        <end position="82"/>
    </location>
</feature>
<evidence type="ECO:0000259" key="6">
    <source>
        <dbReference type="PROSITE" id="PS50977"/>
    </source>
</evidence>
<comment type="caution">
    <text evidence="7">The sequence shown here is derived from an EMBL/GenBank/DDBJ whole genome shotgun (WGS) entry which is preliminary data.</text>
</comment>
<sequence>MPRQTTSGASPDGGTRKWRSTETVRAEILDAARHVFARQGFTEASISEVVEQSGASVGSIYHHFGSKTDLFLALWERHRDEQVAIVHQGVVDAQAAGVTDPFDLLVAGSRAYLEATWSRRDLVRIFQVGDTPPGFSEEQRRSGRAWLNRNFRLLGATDEPVNRVLVWLVTSYIGEARREIAKQRTARAAREQVAAMLEVLERMRPLLASAAGMQLVVRDDEKH</sequence>
<gene>
    <name evidence="7" type="ORF">DPM19_07320</name>
</gene>
<keyword evidence="2 4" id="KW-0238">DNA-binding</keyword>
<dbReference type="Pfam" id="PF00440">
    <property type="entry name" value="TetR_N"/>
    <property type="match status" value="1"/>
</dbReference>
<name>A0A365H918_9ACTN</name>
<dbReference type="InterPro" id="IPR009057">
    <property type="entry name" value="Homeodomain-like_sf"/>
</dbReference>
<dbReference type="InterPro" id="IPR050109">
    <property type="entry name" value="HTH-type_TetR-like_transc_reg"/>
</dbReference>
<organism evidence="7 8">
    <name type="scientific">Actinomadura craniellae</name>
    <dbReference type="NCBI Taxonomy" id="2231787"/>
    <lineage>
        <taxon>Bacteria</taxon>
        <taxon>Bacillati</taxon>
        <taxon>Actinomycetota</taxon>
        <taxon>Actinomycetes</taxon>
        <taxon>Streptosporangiales</taxon>
        <taxon>Thermomonosporaceae</taxon>
        <taxon>Actinomadura</taxon>
    </lineage>
</organism>
<dbReference type="GO" id="GO:0000976">
    <property type="term" value="F:transcription cis-regulatory region binding"/>
    <property type="evidence" value="ECO:0007669"/>
    <property type="project" value="TreeGrafter"/>
</dbReference>
<proteinExistence type="predicted"/>
<evidence type="ECO:0000256" key="1">
    <source>
        <dbReference type="ARBA" id="ARBA00023015"/>
    </source>
</evidence>
<feature type="region of interest" description="Disordered" evidence="5">
    <location>
        <begin position="1"/>
        <end position="20"/>
    </location>
</feature>